<sequence length="293" mass="33092">MEEKLNRFERNRITLNAWQQNVPHFISSSELIHYIEKFTGSRLVVLNTVRSAAYLANMLRDSGRDVLHLSTALTPKDRETVIEEVKRRLGSETSYANDWTLVATSCIECGIDFSFHYGFCELRSLSSYIQLGGRISRNSEYEDSSLNAFTITEDGFGHNPMFDIPKNVFIKQIKSGHLPSSMITDAVTQAFDLECKAMGGLSDEICKQERIRAFAEVAKSFRIIPEESVTVVADNKLARSIRQGDDVSAKELQKGSVHIRHTILEKLGCGESELPMLTDEQYDSFLGYMKSLI</sequence>
<evidence type="ECO:0000313" key="8">
    <source>
        <dbReference type="Proteomes" id="UP000029453"/>
    </source>
</evidence>
<gene>
    <name evidence="7" type="ORF">PPOP_1933</name>
</gene>
<keyword evidence="1" id="KW-0547">Nucleotide-binding</keyword>
<dbReference type="SUPFAM" id="SSF52540">
    <property type="entry name" value="P-loop containing nucleoside triphosphate hydrolases"/>
    <property type="match status" value="1"/>
</dbReference>
<evidence type="ECO:0000259" key="6">
    <source>
        <dbReference type="SMART" id="SM00490"/>
    </source>
</evidence>
<dbReference type="InterPro" id="IPR027417">
    <property type="entry name" value="P-loop_NTPase"/>
</dbReference>
<dbReference type="EMBL" id="BALG01000114">
    <property type="protein sequence ID" value="GAC42576.1"/>
    <property type="molecule type" value="Genomic_DNA"/>
</dbReference>
<proteinExistence type="predicted"/>
<keyword evidence="2" id="KW-0378">Hydrolase</keyword>
<keyword evidence="4" id="KW-0067">ATP-binding</keyword>
<dbReference type="SMART" id="SM00490">
    <property type="entry name" value="HELICc"/>
    <property type="match status" value="1"/>
</dbReference>
<name>M9LPQ5_PAEPP</name>
<dbReference type="InterPro" id="IPR054712">
    <property type="entry name" value="Cas3-like_dom"/>
</dbReference>
<evidence type="ECO:0000256" key="1">
    <source>
        <dbReference type="ARBA" id="ARBA00022741"/>
    </source>
</evidence>
<dbReference type="GO" id="GO:0004386">
    <property type="term" value="F:helicase activity"/>
    <property type="evidence" value="ECO:0007669"/>
    <property type="project" value="UniProtKB-KW"/>
</dbReference>
<dbReference type="GO" id="GO:0016787">
    <property type="term" value="F:hydrolase activity"/>
    <property type="evidence" value="ECO:0007669"/>
    <property type="project" value="UniProtKB-KW"/>
</dbReference>
<keyword evidence="3 7" id="KW-0347">Helicase</keyword>
<evidence type="ECO:0000256" key="4">
    <source>
        <dbReference type="ARBA" id="ARBA00022840"/>
    </source>
</evidence>
<keyword evidence="8" id="KW-1185">Reference proteome</keyword>
<dbReference type="AlphaFoldDB" id="M9LPQ5"/>
<reference evidence="7 8" key="1">
    <citation type="submission" date="2012-10" db="EMBL/GenBank/DDBJ databases">
        <title>Draft Genome Sequence of Paenibacillus popilliae ATCC 14706T.</title>
        <authorList>
            <person name="Iiyama K."/>
            <person name="Mori K."/>
            <person name="Mon H."/>
            <person name="Chieda Y."/>
            <person name="Lee J.M."/>
            <person name="Kusakabe T."/>
            <person name="Tashiro K."/>
            <person name="Asano S."/>
            <person name="Yasunaga-Aoki C."/>
            <person name="Shimizu S."/>
        </authorList>
    </citation>
    <scope>NUCLEOTIDE SEQUENCE [LARGE SCALE GENOMIC DNA]</scope>
    <source>
        <strain evidence="7 8">ATCC 14706</strain>
    </source>
</reference>
<dbReference type="Proteomes" id="UP000029453">
    <property type="component" value="Unassembled WGS sequence"/>
</dbReference>
<evidence type="ECO:0000256" key="3">
    <source>
        <dbReference type="ARBA" id="ARBA00022806"/>
    </source>
</evidence>
<evidence type="ECO:0000313" key="7">
    <source>
        <dbReference type="EMBL" id="GAC42576.1"/>
    </source>
</evidence>
<dbReference type="Gene3D" id="3.40.50.300">
    <property type="entry name" value="P-loop containing nucleotide triphosphate hydrolases"/>
    <property type="match status" value="1"/>
</dbReference>
<keyword evidence="5" id="KW-0051">Antiviral defense</keyword>
<accession>M9LPQ5</accession>
<evidence type="ECO:0000256" key="5">
    <source>
        <dbReference type="ARBA" id="ARBA00023118"/>
    </source>
</evidence>
<comment type="caution">
    <text evidence="7">The sequence shown here is derived from an EMBL/GenBank/DDBJ whole genome shotgun (WGS) entry which is preliminary data.</text>
</comment>
<feature type="domain" description="Helicase C-terminal" evidence="6">
    <location>
        <begin position="53"/>
        <end position="139"/>
    </location>
</feature>
<dbReference type="GO" id="GO:0005524">
    <property type="term" value="F:ATP binding"/>
    <property type="evidence" value="ECO:0007669"/>
    <property type="project" value="UniProtKB-KW"/>
</dbReference>
<dbReference type="Pfam" id="PF22590">
    <property type="entry name" value="Cas3-like_C_2"/>
    <property type="match status" value="1"/>
</dbReference>
<dbReference type="GO" id="GO:0051607">
    <property type="term" value="P:defense response to virus"/>
    <property type="evidence" value="ECO:0007669"/>
    <property type="project" value="UniProtKB-KW"/>
</dbReference>
<dbReference type="InterPro" id="IPR001650">
    <property type="entry name" value="Helicase_C-like"/>
</dbReference>
<organism evidence="7 8">
    <name type="scientific">Paenibacillus popilliae ATCC 14706</name>
    <dbReference type="NCBI Taxonomy" id="1212764"/>
    <lineage>
        <taxon>Bacteria</taxon>
        <taxon>Bacillati</taxon>
        <taxon>Bacillota</taxon>
        <taxon>Bacilli</taxon>
        <taxon>Bacillales</taxon>
        <taxon>Paenibacillaceae</taxon>
        <taxon>Paenibacillus</taxon>
    </lineage>
</organism>
<protein>
    <submittedName>
        <fullName evidence="7">Predicted helicase</fullName>
    </submittedName>
</protein>
<evidence type="ECO:0000256" key="2">
    <source>
        <dbReference type="ARBA" id="ARBA00022801"/>
    </source>
</evidence>